<feature type="region of interest" description="Disordered" evidence="10">
    <location>
        <begin position="28"/>
        <end position="49"/>
    </location>
</feature>
<evidence type="ECO:0000256" key="10">
    <source>
        <dbReference type="SAM" id="MobiDB-lite"/>
    </source>
</evidence>
<evidence type="ECO:0000256" key="2">
    <source>
        <dbReference type="ARBA" id="ARBA00005884"/>
    </source>
</evidence>
<dbReference type="PANTHER" id="PTHR11685">
    <property type="entry name" value="RBR FAMILY RING FINGER AND IBR DOMAIN-CONTAINING"/>
    <property type="match status" value="1"/>
</dbReference>
<dbReference type="FunFam" id="1.20.120.1750:FF:000002">
    <property type="entry name" value="RBR-type E3 ubiquitin transferase"/>
    <property type="match status" value="1"/>
</dbReference>
<comment type="similarity">
    <text evidence="2">Belongs to the RBR family. Ariadne subfamily.</text>
</comment>
<reference evidence="12 13" key="1">
    <citation type="submission" date="2015-01" db="EMBL/GenBank/DDBJ databases">
        <title>Evolution of Trichinella species and genotypes.</title>
        <authorList>
            <person name="Korhonen P.K."/>
            <person name="Edoardo P."/>
            <person name="Giuseppe L.R."/>
            <person name="Gasser R.B."/>
        </authorList>
    </citation>
    <scope>NUCLEOTIDE SEQUENCE [LARGE SCALE GENOMIC DNA]</scope>
    <source>
        <strain evidence="12">ISS37</strain>
    </source>
</reference>
<proteinExistence type="inferred from homology"/>
<organism evidence="12 13">
    <name type="scientific">Trichinella nelsoni</name>
    <dbReference type="NCBI Taxonomy" id="6336"/>
    <lineage>
        <taxon>Eukaryota</taxon>
        <taxon>Metazoa</taxon>
        <taxon>Ecdysozoa</taxon>
        <taxon>Nematoda</taxon>
        <taxon>Enoplea</taxon>
        <taxon>Dorylaimia</taxon>
        <taxon>Trichinellida</taxon>
        <taxon>Trichinellidae</taxon>
        <taxon>Trichinella</taxon>
    </lineage>
</organism>
<dbReference type="Gene3D" id="3.30.40.10">
    <property type="entry name" value="Zinc/RING finger domain, C3HC4 (zinc finger)"/>
    <property type="match status" value="1"/>
</dbReference>
<evidence type="ECO:0000256" key="1">
    <source>
        <dbReference type="ARBA" id="ARBA00001798"/>
    </source>
</evidence>
<dbReference type="CDD" id="cd20343">
    <property type="entry name" value="BRcat_RBR_HHARI-like"/>
    <property type="match status" value="1"/>
</dbReference>
<dbReference type="Pfam" id="PF01485">
    <property type="entry name" value="IBR"/>
    <property type="match status" value="1"/>
</dbReference>
<dbReference type="InterPro" id="IPR002867">
    <property type="entry name" value="IBR_dom"/>
</dbReference>
<gene>
    <name evidence="12" type="primary">arih1l</name>
    <name evidence="12" type="ORF">T07_7476</name>
</gene>
<evidence type="ECO:0000256" key="8">
    <source>
        <dbReference type="ARBA" id="ARBA00022786"/>
    </source>
</evidence>
<dbReference type="Pfam" id="PF21235">
    <property type="entry name" value="UBA_ARI1"/>
    <property type="match status" value="1"/>
</dbReference>
<evidence type="ECO:0000256" key="6">
    <source>
        <dbReference type="ARBA" id="ARBA00022737"/>
    </source>
</evidence>
<keyword evidence="4" id="KW-0808">Transferase</keyword>
<dbReference type="InterPro" id="IPR045840">
    <property type="entry name" value="Ariadne"/>
</dbReference>
<dbReference type="SMART" id="SM00647">
    <property type="entry name" value="IBR"/>
    <property type="match status" value="2"/>
</dbReference>
<dbReference type="EC" id="2.3.2.31" evidence="3"/>
<feature type="domain" description="RING-type" evidence="11">
    <location>
        <begin position="151"/>
        <end position="362"/>
    </location>
</feature>
<accession>A0A0V0S585</accession>
<dbReference type="SUPFAM" id="SSF57850">
    <property type="entry name" value="RING/U-box"/>
    <property type="match status" value="3"/>
</dbReference>
<dbReference type="PROSITE" id="PS51873">
    <property type="entry name" value="TRIAD"/>
    <property type="match status" value="1"/>
</dbReference>
<dbReference type="EMBL" id="JYDL01000036">
    <property type="protein sequence ID" value="KRX21899.1"/>
    <property type="molecule type" value="Genomic_DNA"/>
</dbReference>
<evidence type="ECO:0000256" key="3">
    <source>
        <dbReference type="ARBA" id="ARBA00012251"/>
    </source>
</evidence>
<evidence type="ECO:0000259" key="11">
    <source>
        <dbReference type="PROSITE" id="PS51873"/>
    </source>
</evidence>
<dbReference type="Proteomes" id="UP000054630">
    <property type="component" value="Unassembled WGS sequence"/>
</dbReference>
<dbReference type="GO" id="GO:0008270">
    <property type="term" value="F:zinc ion binding"/>
    <property type="evidence" value="ECO:0007669"/>
    <property type="project" value="UniProtKB-KW"/>
</dbReference>
<keyword evidence="9" id="KW-0862">Zinc</keyword>
<sequence length="525" mass="61422">MTDLWYIVAEIQVLFMEGDSESDIEQYWESENDGNSNGSDDSDDFVMPVADNANDSREEEFQQLEVLTTGDVSNYMQSIVRQITSILQLPEVTIRMLLNHFHWDKEKLMERFYDSPDPHKLFEEAGIADPRVTDTPKSDKPGTSVTTGGSDKLMCEICLHTFTYFGMIGLQCKHFYCTRCWTQYLTSKIMDEGVSQGIKCAGFPCNVLVDDSTIMKLVREERVRSRYNYLIVKTFIECSRTFRWCPAPNCEYVIRVFNLDVRKVKCKCGYLFCFDCGEEWHDPISCEMLAKWLKKCTDDNETSNWLAANTKECPKCHVVIHKDGGCNHMTCRNVCCKNEFCWVCLGPWEPHGSSWYSCNRYDDEAAKAARSAQEISRSDLQRYVHFYKRFSNHTLSLKLEKKLYNSVKVKMNEMQMQNMSWVEVQFLRKAVDVLCDCRRTLKHTYAFAFYLEKNNQSIIFEDNQNDLELATEQLSEFLEQDLASTNFSSLKQLVQDKYRYCENRRKALLNHCQEGNEKNWWVFND</sequence>
<keyword evidence="7" id="KW-0863">Zinc-finger</keyword>
<dbReference type="InterPro" id="IPR044066">
    <property type="entry name" value="TRIAD_supradom"/>
</dbReference>
<keyword evidence="5" id="KW-0479">Metal-binding</keyword>
<dbReference type="GO" id="GO:0061630">
    <property type="term" value="F:ubiquitin protein ligase activity"/>
    <property type="evidence" value="ECO:0007669"/>
    <property type="project" value="UniProtKB-EC"/>
</dbReference>
<protein>
    <recommendedName>
        <fullName evidence="3">RBR-type E3 ubiquitin transferase</fullName>
        <ecNumber evidence="3">2.3.2.31</ecNumber>
    </recommendedName>
</protein>
<dbReference type="OrthoDB" id="10009520at2759"/>
<keyword evidence="13" id="KW-1185">Reference proteome</keyword>
<dbReference type="Pfam" id="PF19422">
    <property type="entry name" value="Ariadne"/>
    <property type="match status" value="1"/>
</dbReference>
<dbReference type="InterPro" id="IPR013083">
    <property type="entry name" value="Znf_RING/FYVE/PHD"/>
</dbReference>
<dbReference type="FunFam" id="3.30.40.10:FF:000019">
    <property type="entry name" value="RBR-type E3 ubiquitin transferase"/>
    <property type="match status" value="1"/>
</dbReference>
<comment type="caution">
    <text evidence="12">The sequence shown here is derived from an EMBL/GenBank/DDBJ whole genome shotgun (WGS) entry which is preliminary data.</text>
</comment>
<evidence type="ECO:0000256" key="4">
    <source>
        <dbReference type="ARBA" id="ARBA00022679"/>
    </source>
</evidence>
<dbReference type="GO" id="GO:0016567">
    <property type="term" value="P:protein ubiquitination"/>
    <property type="evidence" value="ECO:0007669"/>
    <property type="project" value="InterPro"/>
</dbReference>
<dbReference type="InterPro" id="IPR031127">
    <property type="entry name" value="E3_UB_ligase_RBR"/>
</dbReference>
<dbReference type="Gene3D" id="1.20.120.1750">
    <property type="match status" value="1"/>
</dbReference>
<evidence type="ECO:0000256" key="5">
    <source>
        <dbReference type="ARBA" id="ARBA00022723"/>
    </source>
</evidence>
<dbReference type="Pfam" id="PF22191">
    <property type="entry name" value="IBR_1"/>
    <property type="match status" value="1"/>
</dbReference>
<evidence type="ECO:0000256" key="9">
    <source>
        <dbReference type="ARBA" id="ARBA00022833"/>
    </source>
</evidence>
<dbReference type="AlphaFoldDB" id="A0A0V0S585"/>
<comment type="catalytic activity">
    <reaction evidence="1">
        <text>[E2 ubiquitin-conjugating enzyme]-S-ubiquitinyl-L-cysteine + [acceptor protein]-L-lysine = [E2 ubiquitin-conjugating enzyme]-L-cysteine + [acceptor protein]-N(6)-ubiquitinyl-L-lysine.</text>
        <dbReference type="EC" id="2.3.2.31"/>
    </reaction>
</comment>
<dbReference type="InterPro" id="IPR048962">
    <property type="entry name" value="ARIH1-like_UBL"/>
</dbReference>
<dbReference type="STRING" id="6336.A0A0V0S585"/>
<keyword evidence="6" id="KW-0677">Repeat</keyword>
<name>A0A0V0S585_9BILA</name>
<keyword evidence="8" id="KW-0833">Ubl conjugation pathway</keyword>
<evidence type="ECO:0000313" key="12">
    <source>
        <dbReference type="EMBL" id="KRX21899.1"/>
    </source>
</evidence>
<dbReference type="CDD" id="cd20356">
    <property type="entry name" value="Rcat_RBR_HHARI-like"/>
    <property type="match status" value="1"/>
</dbReference>
<evidence type="ECO:0000256" key="7">
    <source>
        <dbReference type="ARBA" id="ARBA00022771"/>
    </source>
</evidence>
<evidence type="ECO:0000313" key="13">
    <source>
        <dbReference type="Proteomes" id="UP000054630"/>
    </source>
</evidence>
<dbReference type="Gene3D" id="2.20.25.20">
    <property type="match status" value="1"/>
</dbReference>